<dbReference type="EMBL" id="CP010586">
    <property type="protein sequence ID" value="AKP78928.1"/>
    <property type="molecule type" value="Genomic_DNA"/>
</dbReference>
<dbReference type="InterPro" id="IPR009057">
    <property type="entry name" value="Homeodomain-like_sf"/>
</dbReference>
<keyword evidence="1" id="KW-0678">Repressor</keyword>
<evidence type="ECO:0000313" key="6">
    <source>
        <dbReference type="EMBL" id="AKP78928.1"/>
    </source>
</evidence>
<evidence type="ECO:0000259" key="5">
    <source>
        <dbReference type="PROSITE" id="PS50977"/>
    </source>
</evidence>
<organism evidence="6">
    <name type="scientific">Priestia megaterium Q3</name>
    <dbReference type="NCBI Taxonomy" id="1452722"/>
    <lineage>
        <taxon>Bacteria</taxon>
        <taxon>Bacillati</taxon>
        <taxon>Bacillota</taxon>
        <taxon>Bacilli</taxon>
        <taxon>Bacillales</taxon>
        <taxon>Bacillaceae</taxon>
        <taxon>Priestia</taxon>
    </lineage>
</organism>
<dbReference type="PROSITE" id="PS01081">
    <property type="entry name" value="HTH_TETR_1"/>
    <property type="match status" value="1"/>
</dbReference>
<dbReference type="Proteomes" id="UP000036410">
    <property type="component" value="Chromosome"/>
</dbReference>
<dbReference type="InterPro" id="IPR023772">
    <property type="entry name" value="DNA-bd_HTH_TetR-type_CS"/>
</dbReference>
<dbReference type="Gene3D" id="1.10.357.10">
    <property type="entry name" value="Tetracycline Repressor, domain 2"/>
    <property type="match status" value="1"/>
</dbReference>
<evidence type="ECO:0000256" key="2">
    <source>
        <dbReference type="ARBA" id="ARBA00023125"/>
    </source>
</evidence>
<evidence type="ECO:0000256" key="1">
    <source>
        <dbReference type="ARBA" id="ARBA00022491"/>
    </source>
</evidence>
<dbReference type="PANTHER" id="PTHR43479:SF22">
    <property type="entry name" value="TRANSCRIPTIONAL REGULATOR, TETR FAMILY"/>
    <property type="match status" value="1"/>
</dbReference>
<dbReference type="PANTHER" id="PTHR43479">
    <property type="entry name" value="ACREF/ENVCD OPERON REPRESSOR-RELATED"/>
    <property type="match status" value="1"/>
</dbReference>
<dbReference type="AlphaFoldDB" id="A0A806TMB2"/>
<dbReference type="GO" id="GO:0003677">
    <property type="term" value="F:DNA binding"/>
    <property type="evidence" value="ECO:0007669"/>
    <property type="project" value="UniProtKB-UniRule"/>
</dbReference>
<dbReference type="RefSeq" id="WP_034270579.1">
    <property type="nucleotide sequence ID" value="NZ_CP010586.1"/>
</dbReference>
<feature type="domain" description="HTH tetR-type" evidence="5">
    <location>
        <begin position="2"/>
        <end position="62"/>
    </location>
</feature>
<dbReference type="InterPro" id="IPR001647">
    <property type="entry name" value="HTH_TetR"/>
</dbReference>
<name>A0A806TMB2_PRIMG</name>
<accession>A0A806TMB2</accession>
<sequence>MNNRKQQVVKNAHHLFVEKGFQATSIQDIIDYSGISKGTFYNYFSSKNELLIAVFTWLHTTIEQERNQLLVGKSLTDVDVFIKQIDAQMKNHHKHKFFTLLEEVFVSNDPDLKAYIKKTQFIEVNWFYKRFIDLFGQEKKPYLLDCAIMFLGMLHRNFHYNFMVNGTNTDPHEIITYSVKRLLPLVDEVASSGDILLDPQTIKEWLPSCPNTKNQIEQDISAALIDLKKQAHKQFTDEFERQKCTELISFIEEEMFKQSNPRKFVVDSALHSLKQLPVNNSKTNLEELQTMIDQYVSELQSTARSN</sequence>
<dbReference type="InterPro" id="IPR050624">
    <property type="entry name" value="HTH-type_Tx_Regulator"/>
</dbReference>
<reference evidence="6" key="1">
    <citation type="submission" date="2015-01" db="EMBL/GenBank/DDBJ databases">
        <title>Genome sequence of bacillus megaterium Q3.</title>
        <authorList>
            <person name="Wang Y."/>
            <person name="Luo K."/>
            <person name="Bai L."/>
            <person name="Luo F."/>
        </authorList>
    </citation>
    <scope>NUCLEOTIDE SEQUENCE [LARGE SCALE GENOMIC DNA]</scope>
    <source>
        <strain evidence="6">Q3</strain>
    </source>
</reference>
<gene>
    <name evidence="6" type="primary">kstR2_2</name>
    <name evidence="6" type="ORF">AS52_03968</name>
</gene>
<evidence type="ECO:0000256" key="4">
    <source>
        <dbReference type="SAM" id="Coils"/>
    </source>
</evidence>
<evidence type="ECO:0000256" key="3">
    <source>
        <dbReference type="PROSITE-ProRule" id="PRU00335"/>
    </source>
</evidence>
<keyword evidence="2 3" id="KW-0238">DNA-binding</keyword>
<feature type="coiled-coil region" evidence="4">
    <location>
        <begin position="278"/>
        <end position="305"/>
    </location>
</feature>
<dbReference type="PROSITE" id="PS50977">
    <property type="entry name" value="HTH_TETR_2"/>
    <property type="match status" value="1"/>
</dbReference>
<dbReference type="Pfam" id="PF00440">
    <property type="entry name" value="TetR_N"/>
    <property type="match status" value="1"/>
</dbReference>
<protein>
    <submittedName>
        <fullName evidence="6">HTH-type transcriptional repressor KstR2</fullName>
    </submittedName>
</protein>
<dbReference type="PRINTS" id="PR00455">
    <property type="entry name" value="HTHTETR"/>
</dbReference>
<keyword evidence="4" id="KW-0175">Coiled coil</keyword>
<feature type="DNA-binding region" description="H-T-H motif" evidence="3">
    <location>
        <begin position="25"/>
        <end position="44"/>
    </location>
</feature>
<dbReference type="SUPFAM" id="SSF46689">
    <property type="entry name" value="Homeodomain-like"/>
    <property type="match status" value="1"/>
</dbReference>
<proteinExistence type="predicted"/>